<evidence type="ECO:0000313" key="2">
    <source>
        <dbReference type="EMBL" id="NYI86743.1"/>
    </source>
</evidence>
<dbReference type="Pfam" id="PF12728">
    <property type="entry name" value="HTH_17"/>
    <property type="match status" value="1"/>
</dbReference>
<name>A0A853AVL9_9PSEU</name>
<evidence type="ECO:0000313" key="3">
    <source>
        <dbReference type="Proteomes" id="UP000549616"/>
    </source>
</evidence>
<keyword evidence="3" id="KW-1185">Reference proteome</keyword>
<dbReference type="EMBL" id="JACCFK010000001">
    <property type="protein sequence ID" value="NYI86743.1"/>
    <property type="molecule type" value="Genomic_DNA"/>
</dbReference>
<gene>
    <name evidence="2" type="ORF">HNR02_000066</name>
</gene>
<dbReference type="Proteomes" id="UP000549616">
    <property type="component" value="Unassembled WGS sequence"/>
</dbReference>
<dbReference type="InterPro" id="IPR041657">
    <property type="entry name" value="HTH_17"/>
</dbReference>
<dbReference type="Gene3D" id="1.10.1660.10">
    <property type="match status" value="1"/>
</dbReference>
<dbReference type="NCBIfam" id="TIGR01764">
    <property type="entry name" value="excise"/>
    <property type="match status" value="1"/>
</dbReference>
<evidence type="ECO:0000259" key="1">
    <source>
        <dbReference type="Pfam" id="PF12728"/>
    </source>
</evidence>
<dbReference type="GO" id="GO:0003677">
    <property type="term" value="F:DNA binding"/>
    <property type="evidence" value="ECO:0007669"/>
    <property type="project" value="InterPro"/>
</dbReference>
<feature type="domain" description="Helix-turn-helix" evidence="1">
    <location>
        <begin position="5"/>
        <end position="50"/>
    </location>
</feature>
<dbReference type="RefSeq" id="WP_179771226.1">
    <property type="nucleotide sequence ID" value="NZ_JACCFK010000001.1"/>
</dbReference>
<comment type="caution">
    <text evidence="2">The sequence shown here is derived from an EMBL/GenBank/DDBJ whole genome shotgun (WGS) entry which is preliminary data.</text>
</comment>
<accession>A0A853AVL9</accession>
<dbReference type="InterPro" id="IPR009061">
    <property type="entry name" value="DNA-bd_dom_put_sf"/>
</dbReference>
<reference evidence="2 3" key="1">
    <citation type="submission" date="2020-07" db="EMBL/GenBank/DDBJ databases">
        <title>Sequencing the genomes of 1000 actinobacteria strains.</title>
        <authorList>
            <person name="Klenk H.-P."/>
        </authorList>
    </citation>
    <scope>NUCLEOTIDE SEQUENCE [LARGE SCALE GENOMIC DNA]</scope>
    <source>
        <strain evidence="2 3">DSM 104006</strain>
    </source>
</reference>
<proteinExistence type="predicted"/>
<sequence length="137" mass="15189">MAQELYTVEQVAQRLGLHVRTVRNYVRDGRLNAVRIGKQYRIAREDLDAFTGRPAESPSTERRVEVSSIVQIEGVDQSAADRIASVLRGVADPRPGEPPMRIDTVFDAGRRSMKVVVLADLTSSTQVLRLVSSLAEE</sequence>
<dbReference type="SUPFAM" id="SSF46955">
    <property type="entry name" value="Putative DNA-binding domain"/>
    <property type="match status" value="1"/>
</dbReference>
<organism evidence="2 3">
    <name type="scientific">Amycolatopsis endophytica</name>
    <dbReference type="NCBI Taxonomy" id="860233"/>
    <lineage>
        <taxon>Bacteria</taxon>
        <taxon>Bacillati</taxon>
        <taxon>Actinomycetota</taxon>
        <taxon>Actinomycetes</taxon>
        <taxon>Pseudonocardiales</taxon>
        <taxon>Pseudonocardiaceae</taxon>
        <taxon>Amycolatopsis</taxon>
    </lineage>
</organism>
<dbReference type="AlphaFoldDB" id="A0A853AVL9"/>
<dbReference type="InterPro" id="IPR010093">
    <property type="entry name" value="SinI_DNA-bd"/>
</dbReference>
<protein>
    <submittedName>
        <fullName evidence="2">Excisionase family DNA binding protein</fullName>
    </submittedName>
</protein>